<dbReference type="GO" id="GO:0019904">
    <property type="term" value="F:protein domain specific binding"/>
    <property type="evidence" value="ECO:0007669"/>
    <property type="project" value="InterPro"/>
</dbReference>
<sequence>MLCGGDTSTDKSPTEKCELLHENKSERKILDELAPLLNKNFSVMKKENEESYTYVFQFCGDADGVPGAGVVQINDKTKAKTIVGRYNSTKAIKGSDWVMLIYENGAKYNSHCNGANRKAIVMISCDRSTDTDGCDFVCRSKNREEPNAYRGVGSEPADEEPEERDDHLLPM</sequence>
<keyword evidence="6" id="KW-0472">Membrane</keyword>
<reference evidence="11" key="1">
    <citation type="submission" date="2025-08" db="UniProtKB">
        <authorList>
            <consortium name="Ensembl"/>
        </authorList>
    </citation>
    <scope>IDENTIFICATION</scope>
</reference>
<evidence type="ECO:0000313" key="11">
    <source>
        <dbReference type="Ensembl" id="ENSPMGP00000013183.1"/>
    </source>
</evidence>
<comment type="subcellular location">
    <subcellularLocation>
        <location evidence="1">Endomembrane system</location>
    </subcellularLocation>
</comment>
<dbReference type="AlphaFoldDB" id="A0A3B4A810"/>
<dbReference type="InterPro" id="IPR009011">
    <property type="entry name" value="Man6P_isomerase_rcpt-bd_dom_sf"/>
</dbReference>
<protein>
    <recommendedName>
        <fullName evidence="10">MRH domain-containing protein</fullName>
    </recommendedName>
</protein>
<evidence type="ECO:0000256" key="7">
    <source>
        <dbReference type="ARBA" id="ARBA00023157"/>
    </source>
</evidence>
<keyword evidence="2" id="KW-0813">Transport</keyword>
<reference evidence="11" key="2">
    <citation type="submission" date="2025-09" db="UniProtKB">
        <authorList>
            <consortium name="Ensembl"/>
        </authorList>
    </citation>
    <scope>IDENTIFICATION</scope>
</reference>
<keyword evidence="7" id="KW-1015">Disulfide bond</keyword>
<evidence type="ECO:0000256" key="6">
    <source>
        <dbReference type="ARBA" id="ARBA00023136"/>
    </source>
</evidence>
<dbReference type="InterPro" id="IPR028927">
    <property type="entry name" value="Man-6-P_rcpt"/>
</dbReference>
<evidence type="ECO:0000256" key="4">
    <source>
        <dbReference type="ARBA" id="ARBA00022729"/>
    </source>
</evidence>
<dbReference type="InterPro" id="IPR044865">
    <property type="entry name" value="MRH_dom"/>
</dbReference>
<dbReference type="SUPFAM" id="SSF50911">
    <property type="entry name" value="Mannose 6-phosphate receptor domain"/>
    <property type="match status" value="1"/>
</dbReference>
<dbReference type="Pfam" id="PF02157">
    <property type="entry name" value="Man-6-P_recep"/>
    <property type="match status" value="2"/>
</dbReference>
<dbReference type="InterPro" id="IPR000296">
    <property type="entry name" value="Man-6-P_rcpt_cation_dep"/>
</dbReference>
<dbReference type="PANTHER" id="PTHR15071">
    <property type="entry name" value="MANNOSE-6-PHOSPHATE RECEPTOR FAMILY MEMBER"/>
    <property type="match status" value="1"/>
</dbReference>
<keyword evidence="3" id="KW-0812">Transmembrane</keyword>
<evidence type="ECO:0000256" key="3">
    <source>
        <dbReference type="ARBA" id="ARBA00022692"/>
    </source>
</evidence>
<name>A0A3B4A810_9GOBI</name>
<organism evidence="11 12">
    <name type="scientific">Periophthalmus magnuspinnatus</name>
    <dbReference type="NCBI Taxonomy" id="409849"/>
    <lineage>
        <taxon>Eukaryota</taxon>
        <taxon>Metazoa</taxon>
        <taxon>Chordata</taxon>
        <taxon>Craniata</taxon>
        <taxon>Vertebrata</taxon>
        <taxon>Euteleostomi</taxon>
        <taxon>Actinopterygii</taxon>
        <taxon>Neopterygii</taxon>
        <taxon>Teleostei</taxon>
        <taxon>Neoteleostei</taxon>
        <taxon>Acanthomorphata</taxon>
        <taxon>Gobiaria</taxon>
        <taxon>Gobiiformes</taxon>
        <taxon>Gobioidei</taxon>
        <taxon>Gobiidae</taxon>
        <taxon>Oxudercinae</taxon>
        <taxon>Periophthalmus</taxon>
    </lineage>
</organism>
<evidence type="ECO:0000256" key="1">
    <source>
        <dbReference type="ARBA" id="ARBA00004308"/>
    </source>
</evidence>
<dbReference type="Gene3D" id="2.70.130.10">
    <property type="entry name" value="Mannose-6-phosphate receptor binding domain"/>
    <property type="match status" value="1"/>
</dbReference>
<evidence type="ECO:0000256" key="8">
    <source>
        <dbReference type="ARBA" id="ARBA00023180"/>
    </source>
</evidence>
<feature type="domain" description="MRH" evidence="10">
    <location>
        <begin position="15"/>
        <end position="148"/>
    </location>
</feature>
<proteinExistence type="predicted"/>
<dbReference type="PRINTS" id="PR00715">
    <property type="entry name" value="MAN6PRECEPTR"/>
</dbReference>
<evidence type="ECO:0000256" key="2">
    <source>
        <dbReference type="ARBA" id="ARBA00022448"/>
    </source>
</evidence>
<keyword evidence="12" id="KW-1185">Reference proteome</keyword>
<dbReference type="PANTHER" id="PTHR15071:SF29">
    <property type="entry name" value="CATION-DEPENDENT MANNOSE-6-PHOSPHATE RECEPTOR"/>
    <property type="match status" value="1"/>
</dbReference>
<dbReference type="GO" id="GO:0006622">
    <property type="term" value="P:protein targeting to lysosome"/>
    <property type="evidence" value="ECO:0007669"/>
    <property type="project" value="InterPro"/>
</dbReference>
<keyword evidence="8" id="KW-0325">Glycoprotein</keyword>
<accession>A0A3B4A810</accession>
<dbReference type="Proteomes" id="UP000261520">
    <property type="component" value="Unplaced"/>
</dbReference>
<evidence type="ECO:0000259" key="10">
    <source>
        <dbReference type="PROSITE" id="PS51914"/>
    </source>
</evidence>
<dbReference type="PROSITE" id="PS51914">
    <property type="entry name" value="MRH"/>
    <property type="match status" value="1"/>
</dbReference>
<dbReference type="Ensembl" id="ENSPMGT00000014065.1">
    <property type="protein sequence ID" value="ENSPMGP00000013183.1"/>
    <property type="gene ID" value="ENSPMGG00000010813.1"/>
</dbReference>
<evidence type="ECO:0000256" key="9">
    <source>
        <dbReference type="SAM" id="MobiDB-lite"/>
    </source>
</evidence>
<dbReference type="GO" id="GO:0005768">
    <property type="term" value="C:endosome"/>
    <property type="evidence" value="ECO:0007669"/>
    <property type="project" value="InterPro"/>
</dbReference>
<keyword evidence="5" id="KW-1133">Transmembrane helix</keyword>
<dbReference type="GO" id="GO:0005802">
    <property type="term" value="C:trans-Golgi network"/>
    <property type="evidence" value="ECO:0007669"/>
    <property type="project" value="TreeGrafter"/>
</dbReference>
<evidence type="ECO:0000256" key="5">
    <source>
        <dbReference type="ARBA" id="ARBA00022989"/>
    </source>
</evidence>
<feature type="region of interest" description="Disordered" evidence="9">
    <location>
        <begin position="145"/>
        <end position="171"/>
    </location>
</feature>
<keyword evidence="4" id="KW-0732">Signal</keyword>
<evidence type="ECO:0000313" key="12">
    <source>
        <dbReference type="Proteomes" id="UP000261520"/>
    </source>
</evidence>